<dbReference type="InterPro" id="IPR003594">
    <property type="entry name" value="HATPase_dom"/>
</dbReference>
<keyword evidence="9" id="KW-0067">ATP-binding</keyword>
<evidence type="ECO:0000256" key="11">
    <source>
        <dbReference type="ARBA" id="ARBA00023012"/>
    </source>
</evidence>
<dbReference type="Pfam" id="PF08447">
    <property type="entry name" value="PAS_3"/>
    <property type="match status" value="1"/>
</dbReference>
<dbReference type="InterPro" id="IPR035965">
    <property type="entry name" value="PAS-like_dom_sf"/>
</dbReference>
<dbReference type="InterPro" id="IPR036097">
    <property type="entry name" value="HisK_dim/P_sf"/>
</dbReference>
<comment type="catalytic activity">
    <reaction evidence="1">
        <text>ATP + protein L-histidine = ADP + protein N-phospho-L-histidine.</text>
        <dbReference type="EC" id="2.7.13.3"/>
    </reaction>
</comment>
<keyword evidence="8 17" id="KW-0418">Kinase</keyword>
<keyword evidence="18" id="KW-1185">Reference proteome</keyword>
<dbReference type="RefSeq" id="WP_175225344.1">
    <property type="nucleotide sequence ID" value="NZ_CADIKH010000004.1"/>
</dbReference>
<dbReference type="PROSITE" id="PS50112">
    <property type="entry name" value="PAS"/>
    <property type="match status" value="2"/>
</dbReference>
<comment type="subcellular location">
    <subcellularLocation>
        <location evidence="2">Membrane</location>
        <topology evidence="2">Multi-pass membrane protein</topology>
    </subcellularLocation>
</comment>
<dbReference type="SUPFAM" id="SSF55785">
    <property type="entry name" value="PYP-like sensor domain (PAS domain)"/>
    <property type="match status" value="2"/>
</dbReference>
<dbReference type="Gene3D" id="6.10.250.490">
    <property type="match status" value="1"/>
</dbReference>
<dbReference type="NCBIfam" id="TIGR00229">
    <property type="entry name" value="sensory_box"/>
    <property type="match status" value="2"/>
</dbReference>
<evidence type="ECO:0000256" key="1">
    <source>
        <dbReference type="ARBA" id="ARBA00000085"/>
    </source>
</evidence>
<keyword evidence="7" id="KW-0547">Nucleotide-binding</keyword>
<evidence type="ECO:0000256" key="3">
    <source>
        <dbReference type="ARBA" id="ARBA00012438"/>
    </source>
</evidence>
<dbReference type="GO" id="GO:0016020">
    <property type="term" value="C:membrane"/>
    <property type="evidence" value="ECO:0007669"/>
    <property type="project" value="UniProtKB-SubCell"/>
</dbReference>
<accession>A0A6J5D5F7</accession>
<evidence type="ECO:0000256" key="13">
    <source>
        <dbReference type="SAM" id="Phobius"/>
    </source>
</evidence>
<evidence type="ECO:0000256" key="7">
    <source>
        <dbReference type="ARBA" id="ARBA00022741"/>
    </source>
</evidence>
<evidence type="ECO:0000256" key="10">
    <source>
        <dbReference type="ARBA" id="ARBA00022989"/>
    </source>
</evidence>
<dbReference type="SMART" id="SM00086">
    <property type="entry name" value="PAC"/>
    <property type="match status" value="2"/>
</dbReference>
<feature type="transmembrane region" description="Helical" evidence="13">
    <location>
        <begin position="40"/>
        <end position="61"/>
    </location>
</feature>
<organism evidence="17 18">
    <name type="scientific">Paraburkholderia humisilvae</name>
    <dbReference type="NCBI Taxonomy" id="627669"/>
    <lineage>
        <taxon>Bacteria</taxon>
        <taxon>Pseudomonadati</taxon>
        <taxon>Pseudomonadota</taxon>
        <taxon>Betaproteobacteria</taxon>
        <taxon>Burkholderiales</taxon>
        <taxon>Burkholderiaceae</taxon>
        <taxon>Paraburkholderia</taxon>
    </lineage>
</organism>
<dbReference type="InterPro" id="IPR025201">
    <property type="entry name" value="KdpD_TM"/>
</dbReference>
<evidence type="ECO:0000256" key="8">
    <source>
        <dbReference type="ARBA" id="ARBA00022777"/>
    </source>
</evidence>
<feature type="domain" description="PAS" evidence="15">
    <location>
        <begin position="142"/>
        <end position="193"/>
    </location>
</feature>
<dbReference type="FunFam" id="3.30.565.10:FF:000042">
    <property type="entry name" value="Two-component sensor histidine kinase KdpD"/>
    <property type="match status" value="1"/>
</dbReference>
<dbReference type="Pfam" id="PF13493">
    <property type="entry name" value="DUF4118"/>
    <property type="match status" value="1"/>
</dbReference>
<dbReference type="PRINTS" id="PR00344">
    <property type="entry name" value="BCTRLSENSOR"/>
</dbReference>
<dbReference type="InterPro" id="IPR038318">
    <property type="entry name" value="KdpD_sf"/>
</dbReference>
<dbReference type="PROSITE" id="PS50113">
    <property type="entry name" value="PAC"/>
    <property type="match status" value="2"/>
</dbReference>
<keyword evidence="11" id="KW-0902">Two-component regulatory system</keyword>
<dbReference type="AlphaFoldDB" id="A0A6J5D5F7"/>
<keyword evidence="10 13" id="KW-1133">Transmembrane helix</keyword>
<keyword evidence="4" id="KW-0597">Phosphoprotein</keyword>
<dbReference type="InterPro" id="IPR052162">
    <property type="entry name" value="Sensor_kinase/Photoreceptor"/>
</dbReference>
<evidence type="ECO:0000313" key="17">
    <source>
        <dbReference type="EMBL" id="CAB3749438.1"/>
    </source>
</evidence>
<dbReference type="EC" id="2.7.13.3" evidence="3"/>
<dbReference type="SUPFAM" id="SSF47384">
    <property type="entry name" value="Homodimeric domain of signal transducing histidine kinase"/>
    <property type="match status" value="1"/>
</dbReference>
<feature type="domain" description="PAS" evidence="15">
    <location>
        <begin position="268"/>
        <end position="339"/>
    </location>
</feature>
<dbReference type="Proteomes" id="UP000494363">
    <property type="component" value="Unassembled WGS sequence"/>
</dbReference>
<dbReference type="PANTHER" id="PTHR43304">
    <property type="entry name" value="PHYTOCHROME-LIKE PROTEIN CPH1"/>
    <property type="match status" value="1"/>
</dbReference>
<dbReference type="InterPro" id="IPR000014">
    <property type="entry name" value="PAS"/>
</dbReference>
<dbReference type="Pfam" id="PF00512">
    <property type="entry name" value="HisKA"/>
    <property type="match status" value="1"/>
</dbReference>
<evidence type="ECO:0000256" key="2">
    <source>
        <dbReference type="ARBA" id="ARBA00004141"/>
    </source>
</evidence>
<dbReference type="InterPro" id="IPR013655">
    <property type="entry name" value="PAS_fold_3"/>
</dbReference>
<dbReference type="InterPro" id="IPR000700">
    <property type="entry name" value="PAS-assoc_C"/>
</dbReference>
<dbReference type="InterPro" id="IPR013767">
    <property type="entry name" value="PAS_fold"/>
</dbReference>
<dbReference type="Gene3D" id="1.10.287.130">
    <property type="match status" value="1"/>
</dbReference>
<sequence>MAPSSRSPDSRRQQAARAAAALGARREEANRYATLRHFALVWPAGVVAFALVTWACVALGLDESAAKCIYLTAIVFLSLIDSFVSSIGFCVIAIFCLDYFFGQPPFTLRIPSPGHLPDLATFLAASLVITALVRHAHKLGRAQREQASLLDLTHDTIVVRDAAGAITYWNRGAERLYGWQKNEVLGQPLHELLKTRFPVQQQEIAGDLFATGHWEGELISTRRDGEQRVIASRWSLQRGPDGEPMATLESGTDITDRKRAEEALRQSEATYLAEAQKLSSTGSFGWDIESGRVFWSEQSFRIFGYRTDVVPTIGHVMQRIHPDDVERVRNRVAHASSGQHSLDFEHRLLMPDGTTKYLRVVAHAIEADQLRYAGAIMDVTAARQTELQLQDAQAELARITRLTMLGELSASIAHEVGQPLSATVTSAEASLRWLDRDPPCLDEVRTGLTRIISEARRSFQIVGRVRTLAKKNPVQKAAIDVNEIVNESVALIQREILRHGVPLQLKLANDLPHVFADRIQLQQVVINLVMNGIQALDGVTDRPRELSIETRTGPAPDDPVIIAVKDNGVGISDENEKRLFEAFFTTKPQGMGMGLSICHSIIEAHRGTIRASNNAGYGATFECVLPRASADGIEKISRNGRSG</sequence>
<name>A0A6J5D5F7_9BURK</name>
<feature type="transmembrane region" description="Helical" evidence="13">
    <location>
        <begin position="68"/>
        <end position="95"/>
    </location>
</feature>
<dbReference type="InterPro" id="IPR001610">
    <property type="entry name" value="PAC"/>
</dbReference>
<dbReference type="GO" id="GO:0042802">
    <property type="term" value="F:identical protein binding"/>
    <property type="evidence" value="ECO:0007669"/>
    <property type="project" value="UniProtKB-ARBA"/>
</dbReference>
<dbReference type="CDD" id="cd00082">
    <property type="entry name" value="HisKA"/>
    <property type="match status" value="1"/>
</dbReference>
<dbReference type="Pfam" id="PF02518">
    <property type="entry name" value="HATPase_c"/>
    <property type="match status" value="1"/>
</dbReference>
<dbReference type="SUPFAM" id="SSF55874">
    <property type="entry name" value="ATPase domain of HSP90 chaperone/DNA topoisomerase II/histidine kinase"/>
    <property type="match status" value="1"/>
</dbReference>
<evidence type="ECO:0000259" key="14">
    <source>
        <dbReference type="PROSITE" id="PS50109"/>
    </source>
</evidence>
<feature type="domain" description="PAC" evidence="16">
    <location>
        <begin position="212"/>
        <end position="266"/>
    </location>
</feature>
<keyword evidence="6 13" id="KW-0812">Transmembrane</keyword>
<evidence type="ECO:0000256" key="5">
    <source>
        <dbReference type="ARBA" id="ARBA00022679"/>
    </source>
</evidence>
<evidence type="ECO:0000256" key="12">
    <source>
        <dbReference type="ARBA" id="ARBA00023136"/>
    </source>
</evidence>
<evidence type="ECO:0000256" key="9">
    <source>
        <dbReference type="ARBA" id="ARBA00022840"/>
    </source>
</evidence>
<dbReference type="PANTHER" id="PTHR43304:SF1">
    <property type="entry name" value="PAC DOMAIN-CONTAINING PROTEIN"/>
    <property type="match status" value="1"/>
</dbReference>
<dbReference type="InterPro" id="IPR036890">
    <property type="entry name" value="HATPase_C_sf"/>
</dbReference>
<dbReference type="GO" id="GO:0000155">
    <property type="term" value="F:phosphorelay sensor kinase activity"/>
    <property type="evidence" value="ECO:0007669"/>
    <property type="project" value="InterPro"/>
</dbReference>
<feature type="domain" description="Histidine kinase" evidence="14">
    <location>
        <begin position="411"/>
        <end position="629"/>
    </location>
</feature>
<dbReference type="Gene3D" id="3.30.565.10">
    <property type="entry name" value="Histidine kinase-like ATPase, C-terminal domain"/>
    <property type="match status" value="1"/>
</dbReference>
<dbReference type="GO" id="GO:0006355">
    <property type="term" value="P:regulation of DNA-templated transcription"/>
    <property type="evidence" value="ECO:0007669"/>
    <property type="project" value="InterPro"/>
</dbReference>
<reference evidence="17 18" key="1">
    <citation type="submission" date="2020-04" db="EMBL/GenBank/DDBJ databases">
        <authorList>
            <person name="De Canck E."/>
        </authorList>
    </citation>
    <scope>NUCLEOTIDE SEQUENCE [LARGE SCALE GENOMIC DNA]</scope>
    <source>
        <strain evidence="17 18">LMG 29542</strain>
    </source>
</reference>
<dbReference type="InterPro" id="IPR004358">
    <property type="entry name" value="Sig_transdc_His_kin-like_C"/>
</dbReference>
<dbReference type="SMART" id="SM00388">
    <property type="entry name" value="HisKA"/>
    <property type="match status" value="1"/>
</dbReference>
<dbReference type="Pfam" id="PF00989">
    <property type="entry name" value="PAS"/>
    <property type="match status" value="1"/>
</dbReference>
<proteinExistence type="predicted"/>
<keyword evidence="5 17" id="KW-0808">Transferase</keyword>
<dbReference type="EMBL" id="CADIKH010000004">
    <property type="protein sequence ID" value="CAB3749438.1"/>
    <property type="molecule type" value="Genomic_DNA"/>
</dbReference>
<gene>
    <name evidence="17" type="primary">sasA_6</name>
    <name evidence="17" type="ORF">LMG29542_00989</name>
</gene>
<evidence type="ECO:0000313" key="18">
    <source>
        <dbReference type="Proteomes" id="UP000494363"/>
    </source>
</evidence>
<evidence type="ECO:0000259" key="15">
    <source>
        <dbReference type="PROSITE" id="PS50112"/>
    </source>
</evidence>
<evidence type="ECO:0000256" key="6">
    <source>
        <dbReference type="ARBA" id="ARBA00022692"/>
    </source>
</evidence>
<dbReference type="InterPro" id="IPR005467">
    <property type="entry name" value="His_kinase_dom"/>
</dbReference>
<feature type="domain" description="PAC" evidence="16">
    <location>
        <begin position="342"/>
        <end position="391"/>
    </location>
</feature>
<evidence type="ECO:0000256" key="4">
    <source>
        <dbReference type="ARBA" id="ARBA00022553"/>
    </source>
</evidence>
<dbReference type="CDD" id="cd00130">
    <property type="entry name" value="PAS"/>
    <property type="match status" value="2"/>
</dbReference>
<protein>
    <recommendedName>
        <fullName evidence="3">histidine kinase</fullName>
        <ecNumber evidence="3">2.7.13.3</ecNumber>
    </recommendedName>
</protein>
<dbReference type="SMART" id="SM00091">
    <property type="entry name" value="PAS"/>
    <property type="match status" value="2"/>
</dbReference>
<dbReference type="GO" id="GO:0005524">
    <property type="term" value="F:ATP binding"/>
    <property type="evidence" value="ECO:0007669"/>
    <property type="project" value="UniProtKB-KW"/>
</dbReference>
<dbReference type="Gene3D" id="1.20.120.620">
    <property type="entry name" value="Backbone structure of the membrane domain of e. Coli histidine kinase receptor kdpd"/>
    <property type="match status" value="1"/>
</dbReference>
<dbReference type="InterPro" id="IPR003661">
    <property type="entry name" value="HisK_dim/P_dom"/>
</dbReference>
<evidence type="ECO:0000259" key="16">
    <source>
        <dbReference type="PROSITE" id="PS50113"/>
    </source>
</evidence>
<dbReference type="SMART" id="SM00387">
    <property type="entry name" value="HATPase_c"/>
    <property type="match status" value="1"/>
</dbReference>
<dbReference type="PROSITE" id="PS50109">
    <property type="entry name" value="HIS_KIN"/>
    <property type="match status" value="1"/>
</dbReference>
<keyword evidence="12 13" id="KW-0472">Membrane</keyword>
<dbReference type="Gene3D" id="3.30.450.20">
    <property type="entry name" value="PAS domain"/>
    <property type="match status" value="2"/>
</dbReference>